<proteinExistence type="predicted"/>
<dbReference type="InterPro" id="IPR006120">
    <property type="entry name" value="Resolvase_HTH_dom"/>
</dbReference>
<dbReference type="Proteomes" id="UP000187464">
    <property type="component" value="Chromosome I"/>
</dbReference>
<gene>
    <name evidence="3" type="ORF">PSM36_1619</name>
</gene>
<sequence length="143" mass="16121">MAGTPKSISMVKQILHLHGLGYGIKTISRELGVSKNTVKRYLRQAESRGLAPEAVSSHSNEALEHILLEDNTRGRDKLTQLRQLFPDISSKLEETGFTLRTACSPRSGLSWRVKHRGSSRSTRCWRPWSRPNGKNRRTGKRTG</sequence>
<dbReference type="GO" id="GO:0003677">
    <property type="term" value="F:DNA binding"/>
    <property type="evidence" value="ECO:0007669"/>
    <property type="project" value="InterPro"/>
</dbReference>
<dbReference type="RefSeq" id="WP_076930467.1">
    <property type="nucleotide sequence ID" value="NZ_LT605205.1"/>
</dbReference>
<dbReference type="Gene3D" id="1.10.10.60">
    <property type="entry name" value="Homeodomain-like"/>
    <property type="match status" value="1"/>
</dbReference>
<accession>A0A1R3T333</accession>
<evidence type="ECO:0000259" key="2">
    <source>
        <dbReference type="Pfam" id="PF02796"/>
    </source>
</evidence>
<organism evidence="3 4">
    <name type="scientific">Proteiniphilum saccharofermentans</name>
    <dbReference type="NCBI Taxonomy" id="1642647"/>
    <lineage>
        <taxon>Bacteria</taxon>
        <taxon>Pseudomonadati</taxon>
        <taxon>Bacteroidota</taxon>
        <taxon>Bacteroidia</taxon>
        <taxon>Bacteroidales</taxon>
        <taxon>Dysgonomonadaceae</taxon>
        <taxon>Proteiniphilum</taxon>
    </lineage>
</organism>
<feature type="compositionally biased region" description="Basic residues" evidence="1">
    <location>
        <begin position="133"/>
        <end position="143"/>
    </location>
</feature>
<evidence type="ECO:0000313" key="3">
    <source>
        <dbReference type="EMBL" id="SCD20439.1"/>
    </source>
</evidence>
<dbReference type="AlphaFoldDB" id="A0A1R3T333"/>
<feature type="region of interest" description="Disordered" evidence="1">
    <location>
        <begin position="121"/>
        <end position="143"/>
    </location>
</feature>
<dbReference type="Pfam" id="PF02796">
    <property type="entry name" value="HTH_7"/>
    <property type="match status" value="1"/>
</dbReference>
<feature type="domain" description="Resolvase HTH" evidence="2">
    <location>
        <begin position="5"/>
        <end position="43"/>
    </location>
</feature>
<dbReference type="GO" id="GO:0000150">
    <property type="term" value="F:DNA strand exchange activity"/>
    <property type="evidence" value="ECO:0007669"/>
    <property type="project" value="InterPro"/>
</dbReference>
<evidence type="ECO:0000313" key="4">
    <source>
        <dbReference type="Proteomes" id="UP000187464"/>
    </source>
</evidence>
<dbReference type="EMBL" id="LT605205">
    <property type="protein sequence ID" value="SCD20439.1"/>
    <property type="molecule type" value="Genomic_DNA"/>
</dbReference>
<dbReference type="KEGG" id="psac:PSM36_1619"/>
<name>A0A1R3T333_9BACT</name>
<keyword evidence="4" id="KW-1185">Reference proteome</keyword>
<protein>
    <recommendedName>
        <fullName evidence="2">Resolvase HTH domain-containing protein</fullName>
    </recommendedName>
</protein>
<evidence type="ECO:0000256" key="1">
    <source>
        <dbReference type="SAM" id="MobiDB-lite"/>
    </source>
</evidence>
<reference evidence="4" key="1">
    <citation type="submission" date="2016-08" db="EMBL/GenBank/DDBJ databases">
        <authorList>
            <person name="Wibberg D."/>
        </authorList>
    </citation>
    <scope>NUCLEOTIDE SEQUENCE [LARGE SCALE GENOMIC DNA]</scope>
</reference>